<dbReference type="PANTHER" id="PTHR33044">
    <property type="entry name" value="BIFUNCTIONAL INHIBITOR/LIPID-TRANSFER PROTEIN/SEED STORAGE 2S ALBUMIN SUPERFAMILY PROTEIN-RELATED"/>
    <property type="match status" value="1"/>
</dbReference>
<feature type="region of interest" description="Disordered" evidence="5">
    <location>
        <begin position="141"/>
        <end position="173"/>
    </location>
</feature>
<gene>
    <name evidence="8" type="ORF">Cni_G05849</name>
</gene>
<evidence type="ECO:0000313" key="8">
    <source>
        <dbReference type="EMBL" id="WOK97141.1"/>
    </source>
</evidence>
<dbReference type="AlphaFoldDB" id="A0AAQ3JVY0"/>
<feature type="domain" description="Bifunctional inhibitor/plant lipid transfer protein/seed storage helical" evidence="7">
    <location>
        <begin position="35"/>
        <end position="112"/>
    </location>
</feature>
<dbReference type="CDD" id="cd00010">
    <property type="entry name" value="AAI_LTSS"/>
    <property type="match status" value="1"/>
</dbReference>
<evidence type="ECO:0000256" key="6">
    <source>
        <dbReference type="SAM" id="SignalP"/>
    </source>
</evidence>
<evidence type="ECO:0000256" key="1">
    <source>
        <dbReference type="ARBA" id="ARBA00009748"/>
    </source>
</evidence>
<evidence type="ECO:0000256" key="5">
    <source>
        <dbReference type="SAM" id="MobiDB-lite"/>
    </source>
</evidence>
<name>A0AAQ3JVY0_9LILI</name>
<dbReference type="SMART" id="SM00499">
    <property type="entry name" value="AAI"/>
    <property type="match status" value="1"/>
</dbReference>
<dbReference type="InterPro" id="IPR016140">
    <property type="entry name" value="Bifunc_inhib/LTP/seed_store"/>
</dbReference>
<organism evidence="8 9">
    <name type="scientific">Canna indica</name>
    <name type="common">Indian-shot</name>
    <dbReference type="NCBI Taxonomy" id="4628"/>
    <lineage>
        <taxon>Eukaryota</taxon>
        <taxon>Viridiplantae</taxon>
        <taxon>Streptophyta</taxon>
        <taxon>Embryophyta</taxon>
        <taxon>Tracheophyta</taxon>
        <taxon>Spermatophyta</taxon>
        <taxon>Magnoliopsida</taxon>
        <taxon>Liliopsida</taxon>
        <taxon>Zingiberales</taxon>
        <taxon>Cannaceae</taxon>
        <taxon>Canna</taxon>
    </lineage>
</organism>
<keyword evidence="9" id="KW-1185">Reference proteome</keyword>
<keyword evidence="3" id="KW-1015">Disulfide bond</keyword>
<evidence type="ECO:0000313" key="9">
    <source>
        <dbReference type="Proteomes" id="UP001327560"/>
    </source>
</evidence>
<reference evidence="8 9" key="1">
    <citation type="submission" date="2023-10" db="EMBL/GenBank/DDBJ databases">
        <title>Chromosome-scale genome assembly provides insights into flower coloration mechanisms of Canna indica.</title>
        <authorList>
            <person name="Li C."/>
        </authorList>
    </citation>
    <scope>NUCLEOTIDE SEQUENCE [LARGE SCALE GENOMIC DNA]</scope>
    <source>
        <tissue evidence="8">Flower</tissue>
    </source>
</reference>
<evidence type="ECO:0000256" key="4">
    <source>
        <dbReference type="ARBA" id="ARBA00023180"/>
    </source>
</evidence>
<dbReference type="SUPFAM" id="SSF47699">
    <property type="entry name" value="Bifunctional inhibitor/lipid-transfer protein/seed storage 2S albumin"/>
    <property type="match status" value="1"/>
</dbReference>
<proteinExistence type="inferred from homology"/>
<protein>
    <submittedName>
        <fullName evidence="8">Protein YLS3-like</fullName>
    </submittedName>
</protein>
<keyword evidence="2 6" id="KW-0732">Signal</keyword>
<evidence type="ECO:0000256" key="2">
    <source>
        <dbReference type="ARBA" id="ARBA00022729"/>
    </source>
</evidence>
<comment type="similarity">
    <text evidence="1">Belongs to the plant LTP family.</text>
</comment>
<dbReference type="InterPro" id="IPR043325">
    <property type="entry name" value="LTSS"/>
</dbReference>
<feature type="signal peptide" evidence="6">
    <location>
        <begin position="1"/>
        <end position="26"/>
    </location>
</feature>
<dbReference type="EMBL" id="CP136891">
    <property type="protein sequence ID" value="WOK97141.1"/>
    <property type="molecule type" value="Genomic_DNA"/>
</dbReference>
<evidence type="ECO:0000259" key="7">
    <source>
        <dbReference type="SMART" id="SM00499"/>
    </source>
</evidence>
<feature type="chain" id="PRO_5042857983" evidence="6">
    <location>
        <begin position="27"/>
        <end position="194"/>
    </location>
</feature>
<dbReference type="Pfam" id="PF14368">
    <property type="entry name" value="LTP_2"/>
    <property type="match status" value="1"/>
</dbReference>
<sequence length="194" mass="20588">MASSSSSSIPLLLLPALLALLGPVRSDFASDRAECANQLMGLATCLSYMQGNAKAPTPDCCSGFGQIVEKSFKCLCILVKDRNEPGLGIKFNVTLALLLPSKCNNPANVSSCPRVLDIPPDSPEAKMFKQLDDEIKKTVANDAKARGSQDHSTVNASGEKEKSSMNGSGESSKRMSMSGVVFLFMLSALLLRAL</sequence>
<keyword evidence="4" id="KW-0325">Glycoprotein</keyword>
<accession>A0AAQ3JVY0</accession>
<evidence type="ECO:0000256" key="3">
    <source>
        <dbReference type="ARBA" id="ARBA00023157"/>
    </source>
</evidence>
<dbReference type="Proteomes" id="UP001327560">
    <property type="component" value="Chromosome 2"/>
</dbReference>
<dbReference type="Gene3D" id="1.10.110.10">
    <property type="entry name" value="Plant lipid-transfer and hydrophobic proteins"/>
    <property type="match status" value="1"/>
</dbReference>
<dbReference type="InterPro" id="IPR036312">
    <property type="entry name" value="Bifun_inhib/LTP/seed_sf"/>
</dbReference>